<comment type="similarity">
    <text evidence="1">Belongs to the type-I restriction system S methylase family.</text>
</comment>
<feature type="domain" description="Type I restriction modification DNA specificity" evidence="4">
    <location>
        <begin position="12"/>
        <end position="189"/>
    </location>
</feature>
<dbReference type="PANTHER" id="PTHR30408:SF12">
    <property type="entry name" value="TYPE I RESTRICTION ENZYME MJAVIII SPECIFICITY SUBUNIT"/>
    <property type="match status" value="1"/>
</dbReference>
<dbReference type="STRING" id="1291734.FD02_GL001313"/>
<dbReference type="Proteomes" id="UP000051804">
    <property type="component" value="Unassembled WGS sequence"/>
</dbReference>
<dbReference type="InterPro" id="IPR044946">
    <property type="entry name" value="Restrct_endonuc_typeI_TRD_sf"/>
</dbReference>
<dbReference type="GO" id="GO:0003677">
    <property type="term" value="F:DNA binding"/>
    <property type="evidence" value="ECO:0007669"/>
    <property type="project" value="UniProtKB-KW"/>
</dbReference>
<sequence length="395" mass="44243">MVPELRFKGFHDDWVQRKLSNLAKFGKGTGFSKSDLTEAGSPIILYGSMYTNYRTVIDRATTYVDPESEGLESTGGEVIVPASGETALDISRASVVTRSGILLGGDLNVIYPDKNVDPEFLALTVSNGRQKAEMVKRAQGGSIVHLHNGDLKQITLTYPSLTEQRKISGLVSCCDSILTLQQEKLDLLKQLKRGYLQKLFPVGSAKQPELRFADFDGDWVQHKLGDVADFINGRAYKQDELLDSGKYPVLRVGNFNTNDQWYYSDLELPVKNYADKGDLLYTWATAFGPHIWQGPRVIYHYHIWKVELSNLITKDFAVQILQADQSQMTNSLNGSTMVHITKATMEGKVIALPSVDEQNCISRFLTNLDDTIALQQHKLDALTQLKQAYLQKLFV</sequence>
<evidence type="ECO:0000259" key="4">
    <source>
        <dbReference type="Pfam" id="PF01420"/>
    </source>
</evidence>
<reference evidence="5 6" key="1">
    <citation type="journal article" date="2015" name="Genome Announc.">
        <title>Expanding the biotechnology potential of lactobacilli through comparative genomics of 213 strains and associated genera.</title>
        <authorList>
            <person name="Sun Z."/>
            <person name="Harris H.M."/>
            <person name="McCann A."/>
            <person name="Guo C."/>
            <person name="Argimon S."/>
            <person name="Zhang W."/>
            <person name="Yang X."/>
            <person name="Jeffery I.B."/>
            <person name="Cooney J.C."/>
            <person name="Kagawa T.F."/>
            <person name="Liu W."/>
            <person name="Song Y."/>
            <person name="Salvetti E."/>
            <person name="Wrobel A."/>
            <person name="Rasinkangas P."/>
            <person name="Parkhill J."/>
            <person name="Rea M.C."/>
            <person name="O'Sullivan O."/>
            <person name="Ritari J."/>
            <person name="Douillard F.P."/>
            <person name="Paul Ross R."/>
            <person name="Yang R."/>
            <person name="Briner A.E."/>
            <person name="Felis G.E."/>
            <person name="de Vos W.M."/>
            <person name="Barrangou R."/>
            <person name="Klaenhammer T.R."/>
            <person name="Caufield P.W."/>
            <person name="Cui Y."/>
            <person name="Zhang H."/>
            <person name="O'Toole P.W."/>
        </authorList>
    </citation>
    <scope>NUCLEOTIDE SEQUENCE [LARGE SCALE GENOMIC DNA]</scope>
    <source>
        <strain evidence="5 6">JCM 17158</strain>
    </source>
</reference>
<accession>A0A0R1JNG2</accession>
<name>A0A0R1JNG2_9LACO</name>
<evidence type="ECO:0000313" key="6">
    <source>
        <dbReference type="Proteomes" id="UP000051804"/>
    </source>
</evidence>
<dbReference type="Gene3D" id="1.10.287.1120">
    <property type="entry name" value="Bipartite methylase S protein"/>
    <property type="match status" value="1"/>
</dbReference>
<keyword evidence="2" id="KW-0680">Restriction system</keyword>
<evidence type="ECO:0000313" key="5">
    <source>
        <dbReference type="EMBL" id="KRK72894.1"/>
    </source>
</evidence>
<gene>
    <name evidence="5" type="ORF">FD02_GL001313</name>
</gene>
<proteinExistence type="inferred from homology"/>
<evidence type="ECO:0000256" key="3">
    <source>
        <dbReference type="ARBA" id="ARBA00023125"/>
    </source>
</evidence>
<organism evidence="5 6">
    <name type="scientific">Lacticaseibacillus nasuensis JCM 17158</name>
    <dbReference type="NCBI Taxonomy" id="1291734"/>
    <lineage>
        <taxon>Bacteria</taxon>
        <taxon>Bacillati</taxon>
        <taxon>Bacillota</taxon>
        <taxon>Bacilli</taxon>
        <taxon>Lactobacillales</taxon>
        <taxon>Lactobacillaceae</taxon>
        <taxon>Lacticaseibacillus</taxon>
    </lineage>
</organism>
<dbReference type="PANTHER" id="PTHR30408">
    <property type="entry name" value="TYPE-1 RESTRICTION ENZYME ECOKI SPECIFICITY PROTEIN"/>
    <property type="match status" value="1"/>
</dbReference>
<dbReference type="GO" id="GO:0009307">
    <property type="term" value="P:DNA restriction-modification system"/>
    <property type="evidence" value="ECO:0007669"/>
    <property type="project" value="UniProtKB-KW"/>
</dbReference>
<evidence type="ECO:0000256" key="2">
    <source>
        <dbReference type="ARBA" id="ARBA00022747"/>
    </source>
</evidence>
<dbReference type="CDD" id="cd17254">
    <property type="entry name" value="RMtype1_S_FclI-TRD1-CR1_like"/>
    <property type="match status" value="1"/>
</dbReference>
<evidence type="ECO:0000256" key="1">
    <source>
        <dbReference type="ARBA" id="ARBA00010923"/>
    </source>
</evidence>
<comment type="caution">
    <text evidence="5">The sequence shown here is derived from an EMBL/GenBank/DDBJ whole genome shotgun (WGS) entry which is preliminary data.</text>
</comment>
<keyword evidence="6" id="KW-1185">Reference proteome</keyword>
<keyword evidence="3" id="KW-0238">DNA-binding</keyword>
<dbReference type="AlphaFoldDB" id="A0A0R1JNG2"/>
<protein>
    <submittedName>
        <fullName evidence="5">Type I restriction enzyme specificity protein</fullName>
    </submittedName>
</protein>
<dbReference type="InterPro" id="IPR052021">
    <property type="entry name" value="Type-I_RS_S_subunit"/>
</dbReference>
<feature type="domain" description="Type I restriction modification DNA specificity" evidence="4">
    <location>
        <begin position="218"/>
        <end position="384"/>
    </location>
</feature>
<dbReference type="Pfam" id="PF01420">
    <property type="entry name" value="Methylase_S"/>
    <property type="match status" value="2"/>
</dbReference>
<dbReference type="PATRIC" id="fig|1291734.4.peg.1349"/>
<dbReference type="InterPro" id="IPR000055">
    <property type="entry name" value="Restrct_endonuc_typeI_TRD"/>
</dbReference>
<dbReference type="EMBL" id="AZDJ01000016">
    <property type="protein sequence ID" value="KRK72894.1"/>
    <property type="molecule type" value="Genomic_DNA"/>
</dbReference>
<dbReference type="SUPFAM" id="SSF116734">
    <property type="entry name" value="DNA methylase specificity domain"/>
    <property type="match status" value="2"/>
</dbReference>
<dbReference type="Gene3D" id="3.90.220.20">
    <property type="entry name" value="DNA methylase specificity domains"/>
    <property type="match status" value="2"/>
</dbReference>